<evidence type="ECO:0000256" key="1">
    <source>
        <dbReference type="ARBA" id="ARBA00004651"/>
    </source>
</evidence>
<feature type="transmembrane region" description="Helical" evidence="6">
    <location>
        <begin position="65"/>
        <end position="84"/>
    </location>
</feature>
<dbReference type="Pfam" id="PF06271">
    <property type="entry name" value="RDD"/>
    <property type="match status" value="1"/>
</dbReference>
<proteinExistence type="predicted"/>
<dbReference type="EMBL" id="SNVJ01000035">
    <property type="protein sequence ID" value="MXP66000.1"/>
    <property type="molecule type" value="Genomic_DNA"/>
</dbReference>
<evidence type="ECO:0000313" key="9">
    <source>
        <dbReference type="Proteomes" id="UP000460715"/>
    </source>
</evidence>
<dbReference type="RefSeq" id="WP_160939408.1">
    <property type="nucleotide sequence ID" value="NZ_SNVJ01000035.1"/>
</dbReference>
<dbReference type="GO" id="GO:0005886">
    <property type="term" value="C:plasma membrane"/>
    <property type="evidence" value="ECO:0007669"/>
    <property type="project" value="UniProtKB-SubCell"/>
</dbReference>
<keyword evidence="4 6" id="KW-1133">Transmembrane helix</keyword>
<accession>A0A845BIV4</accession>
<organism evidence="8 9">
    <name type="scientific">Teichococcus coralli</name>
    <dbReference type="NCBI Taxonomy" id="2545983"/>
    <lineage>
        <taxon>Bacteria</taxon>
        <taxon>Pseudomonadati</taxon>
        <taxon>Pseudomonadota</taxon>
        <taxon>Alphaproteobacteria</taxon>
        <taxon>Acetobacterales</taxon>
        <taxon>Roseomonadaceae</taxon>
        <taxon>Roseomonas</taxon>
    </lineage>
</organism>
<evidence type="ECO:0000256" key="3">
    <source>
        <dbReference type="ARBA" id="ARBA00022692"/>
    </source>
</evidence>
<sequence>MPLDPSLPPGWANCRYAGFGRRLLAQIVDGLLFGMLALLLEVAQGVIHALQGLPVEEGSSLGGELMVQVIVGLAVLLFWASRLATPGKLLLGLRIVDARTGGRPSFPRMLARYLGYILSTLPLCLGYLWMLWDSHRQCWHDKLGGTVVLRLPRPSTDALP</sequence>
<evidence type="ECO:0000256" key="2">
    <source>
        <dbReference type="ARBA" id="ARBA00022475"/>
    </source>
</evidence>
<comment type="subcellular location">
    <subcellularLocation>
        <location evidence="1">Cell membrane</location>
        <topology evidence="1">Multi-pass membrane protein</topology>
    </subcellularLocation>
</comment>
<evidence type="ECO:0000256" key="4">
    <source>
        <dbReference type="ARBA" id="ARBA00022989"/>
    </source>
</evidence>
<gene>
    <name evidence="8" type="ORF">E0493_21880</name>
</gene>
<dbReference type="Proteomes" id="UP000460715">
    <property type="component" value="Unassembled WGS sequence"/>
</dbReference>
<evidence type="ECO:0000259" key="7">
    <source>
        <dbReference type="Pfam" id="PF06271"/>
    </source>
</evidence>
<evidence type="ECO:0000256" key="6">
    <source>
        <dbReference type="SAM" id="Phobius"/>
    </source>
</evidence>
<dbReference type="InterPro" id="IPR051791">
    <property type="entry name" value="Pra-immunoreactive"/>
</dbReference>
<dbReference type="PANTHER" id="PTHR36115">
    <property type="entry name" value="PROLINE-RICH ANTIGEN HOMOLOG-RELATED"/>
    <property type="match status" value="1"/>
</dbReference>
<name>A0A845BIV4_9PROT</name>
<feature type="transmembrane region" description="Helical" evidence="6">
    <location>
        <begin position="31"/>
        <end position="53"/>
    </location>
</feature>
<dbReference type="OrthoDB" id="9793824at2"/>
<keyword evidence="9" id="KW-1185">Reference proteome</keyword>
<comment type="caution">
    <text evidence="8">The sequence shown here is derived from an EMBL/GenBank/DDBJ whole genome shotgun (WGS) entry which is preliminary data.</text>
</comment>
<protein>
    <submittedName>
        <fullName evidence="8">RDD family protein</fullName>
    </submittedName>
</protein>
<evidence type="ECO:0000256" key="5">
    <source>
        <dbReference type="ARBA" id="ARBA00023136"/>
    </source>
</evidence>
<dbReference type="AlphaFoldDB" id="A0A845BIV4"/>
<dbReference type="InterPro" id="IPR010432">
    <property type="entry name" value="RDD"/>
</dbReference>
<feature type="domain" description="RDD" evidence="7">
    <location>
        <begin position="16"/>
        <end position="144"/>
    </location>
</feature>
<reference evidence="8 9" key="1">
    <citation type="submission" date="2019-03" db="EMBL/GenBank/DDBJ databases">
        <title>Roseomonas sp. a novel Roseomonas species isolated from Sea whip Gorgonian.</title>
        <authorList>
            <person name="Li F."/>
            <person name="Pan X."/>
            <person name="Huang S."/>
            <person name="Li Z."/>
            <person name="Meng B."/>
        </authorList>
    </citation>
    <scope>NUCLEOTIDE SEQUENCE [LARGE SCALE GENOMIC DNA]</scope>
    <source>
        <strain evidence="8 9">M0104</strain>
    </source>
</reference>
<evidence type="ECO:0000313" key="8">
    <source>
        <dbReference type="EMBL" id="MXP66000.1"/>
    </source>
</evidence>
<keyword evidence="5 6" id="KW-0472">Membrane</keyword>
<feature type="transmembrane region" description="Helical" evidence="6">
    <location>
        <begin position="113"/>
        <end position="132"/>
    </location>
</feature>
<keyword evidence="2" id="KW-1003">Cell membrane</keyword>
<keyword evidence="3 6" id="KW-0812">Transmembrane</keyword>